<name>A0A6A6DCY9_9PEZI</name>
<evidence type="ECO:0000313" key="2">
    <source>
        <dbReference type="Proteomes" id="UP000800200"/>
    </source>
</evidence>
<gene>
    <name evidence="1" type="ORF">K469DRAFT_536578</name>
</gene>
<dbReference type="OrthoDB" id="3935139at2759"/>
<feature type="non-terminal residue" evidence="1">
    <location>
        <position position="135"/>
    </location>
</feature>
<dbReference type="EMBL" id="ML994716">
    <property type="protein sequence ID" value="KAF2176079.1"/>
    <property type="molecule type" value="Genomic_DNA"/>
</dbReference>
<evidence type="ECO:0008006" key="3">
    <source>
        <dbReference type="Google" id="ProtNLM"/>
    </source>
</evidence>
<proteinExistence type="predicted"/>
<reference evidence="1" key="1">
    <citation type="journal article" date="2020" name="Stud. Mycol.">
        <title>101 Dothideomycetes genomes: a test case for predicting lifestyles and emergence of pathogens.</title>
        <authorList>
            <person name="Haridas S."/>
            <person name="Albert R."/>
            <person name="Binder M."/>
            <person name="Bloem J."/>
            <person name="Labutti K."/>
            <person name="Salamov A."/>
            <person name="Andreopoulos B."/>
            <person name="Baker S."/>
            <person name="Barry K."/>
            <person name="Bills G."/>
            <person name="Bluhm B."/>
            <person name="Cannon C."/>
            <person name="Castanera R."/>
            <person name="Culley D."/>
            <person name="Daum C."/>
            <person name="Ezra D."/>
            <person name="Gonzalez J."/>
            <person name="Henrissat B."/>
            <person name="Kuo A."/>
            <person name="Liang C."/>
            <person name="Lipzen A."/>
            <person name="Lutzoni F."/>
            <person name="Magnuson J."/>
            <person name="Mondo S."/>
            <person name="Nolan M."/>
            <person name="Ohm R."/>
            <person name="Pangilinan J."/>
            <person name="Park H.-J."/>
            <person name="Ramirez L."/>
            <person name="Alfaro M."/>
            <person name="Sun H."/>
            <person name="Tritt A."/>
            <person name="Yoshinaga Y."/>
            <person name="Zwiers L.-H."/>
            <person name="Turgeon B."/>
            <person name="Goodwin S."/>
            <person name="Spatafora J."/>
            <person name="Crous P."/>
            <person name="Grigoriev I."/>
        </authorList>
    </citation>
    <scope>NUCLEOTIDE SEQUENCE</scope>
    <source>
        <strain evidence="1">CBS 207.26</strain>
    </source>
</reference>
<sequence length="135" mass="15906">WFKFGEYYKMTEESPAYAAAILLHPSLRKACLQNSDSWKKADINRAIREVRKLWKDHFKPASEQHSAQDKPETPYERWKRERYLNIGVSSTIGDDFERFITATPYSIGEQSPLEYWLEPTQQKTYPELSLMAITI</sequence>
<keyword evidence="2" id="KW-1185">Reference proteome</keyword>
<protein>
    <recommendedName>
        <fullName evidence="3">HAT C-terminal dimerisation domain-containing protein</fullName>
    </recommendedName>
</protein>
<feature type="non-terminal residue" evidence="1">
    <location>
        <position position="1"/>
    </location>
</feature>
<dbReference type="Proteomes" id="UP000800200">
    <property type="component" value="Unassembled WGS sequence"/>
</dbReference>
<evidence type="ECO:0000313" key="1">
    <source>
        <dbReference type="EMBL" id="KAF2176079.1"/>
    </source>
</evidence>
<accession>A0A6A6DCY9</accession>
<organism evidence="1 2">
    <name type="scientific">Zopfia rhizophila CBS 207.26</name>
    <dbReference type="NCBI Taxonomy" id="1314779"/>
    <lineage>
        <taxon>Eukaryota</taxon>
        <taxon>Fungi</taxon>
        <taxon>Dikarya</taxon>
        <taxon>Ascomycota</taxon>
        <taxon>Pezizomycotina</taxon>
        <taxon>Dothideomycetes</taxon>
        <taxon>Dothideomycetes incertae sedis</taxon>
        <taxon>Zopfiaceae</taxon>
        <taxon>Zopfia</taxon>
    </lineage>
</organism>
<dbReference type="AlphaFoldDB" id="A0A6A6DCY9"/>